<feature type="compositionally biased region" description="Pro residues" evidence="2">
    <location>
        <begin position="307"/>
        <end position="318"/>
    </location>
</feature>
<feature type="compositionally biased region" description="Low complexity" evidence="2">
    <location>
        <begin position="294"/>
        <end position="306"/>
    </location>
</feature>
<feature type="non-terminal residue" evidence="5">
    <location>
        <position position="318"/>
    </location>
</feature>
<dbReference type="Pfam" id="PF13620">
    <property type="entry name" value="CarboxypepD_reg"/>
    <property type="match status" value="1"/>
</dbReference>
<protein>
    <recommendedName>
        <fullName evidence="4">SbsA Ig-like domain-containing protein</fullName>
    </recommendedName>
</protein>
<accession>A0A6J4KCU1</accession>
<proteinExistence type="predicted"/>
<evidence type="ECO:0000313" key="5">
    <source>
        <dbReference type="EMBL" id="CAA9301417.1"/>
    </source>
</evidence>
<evidence type="ECO:0000256" key="3">
    <source>
        <dbReference type="SAM" id="SignalP"/>
    </source>
</evidence>
<feature type="chain" id="PRO_5026753479" description="SbsA Ig-like domain-containing protein" evidence="3">
    <location>
        <begin position="26"/>
        <end position="318"/>
    </location>
</feature>
<gene>
    <name evidence="5" type="ORF">AVDCRST_MAG11-865</name>
</gene>
<dbReference type="EMBL" id="CADCTU010000183">
    <property type="protein sequence ID" value="CAA9301417.1"/>
    <property type="molecule type" value="Genomic_DNA"/>
</dbReference>
<evidence type="ECO:0000256" key="2">
    <source>
        <dbReference type="SAM" id="MobiDB-lite"/>
    </source>
</evidence>
<keyword evidence="1 3" id="KW-0732">Signal</keyword>
<dbReference type="Gene3D" id="2.60.40.1120">
    <property type="entry name" value="Carboxypeptidase-like, regulatory domain"/>
    <property type="match status" value="1"/>
</dbReference>
<dbReference type="AlphaFoldDB" id="A0A6J4KCU1"/>
<feature type="region of interest" description="Disordered" evidence="2">
    <location>
        <begin position="294"/>
        <end position="318"/>
    </location>
</feature>
<organism evidence="5">
    <name type="scientific">uncultured Gemmatimonadaceae bacterium</name>
    <dbReference type="NCBI Taxonomy" id="246130"/>
    <lineage>
        <taxon>Bacteria</taxon>
        <taxon>Pseudomonadati</taxon>
        <taxon>Gemmatimonadota</taxon>
        <taxon>Gemmatimonadia</taxon>
        <taxon>Gemmatimonadales</taxon>
        <taxon>Gemmatimonadaceae</taxon>
        <taxon>environmental samples</taxon>
    </lineage>
</organism>
<dbReference type="Pfam" id="PF13205">
    <property type="entry name" value="Big_5"/>
    <property type="match status" value="1"/>
</dbReference>
<feature type="domain" description="SbsA Ig-like" evidence="4">
    <location>
        <begin position="36"/>
        <end position="139"/>
    </location>
</feature>
<dbReference type="InterPro" id="IPR013784">
    <property type="entry name" value="Carb-bd-like_fold"/>
</dbReference>
<evidence type="ECO:0000256" key="1">
    <source>
        <dbReference type="ARBA" id="ARBA00022729"/>
    </source>
</evidence>
<sequence length="318" mass="33229">MRLTARRAAPHLLAGVAIAAAAACASQGAPPGGPPDKAAPLLVRTTPDSNAVGARADRVTFRFDEVVAERPTGAPSLDALIVVSPRDGDPRVSWRRDAITVRPRRGFRPNTVYTVTLLPGLADLRGNVRTDGAEVVFSTGPTIPRTRLTGVVFDWAAARPVPRALVEAIQVGPGAGTRDTTTYVAVADSTGRFAFRHLPTGRYTVRGAADGNNNRTVDPRELFDTVGVALRDTAAIEILAFAHDTLGPRLTGVDVADSVTLRATFDQPLSPGQRLTPALFTVTASDSTRVPVAAVAPPDTAAAPADSTPPPRPGPAPR</sequence>
<evidence type="ECO:0000259" key="4">
    <source>
        <dbReference type="Pfam" id="PF13205"/>
    </source>
</evidence>
<name>A0A6J4KCU1_9BACT</name>
<dbReference type="InterPro" id="IPR032812">
    <property type="entry name" value="SbsA_Ig"/>
</dbReference>
<dbReference type="GO" id="GO:0030246">
    <property type="term" value="F:carbohydrate binding"/>
    <property type="evidence" value="ECO:0007669"/>
    <property type="project" value="InterPro"/>
</dbReference>
<feature type="signal peptide" evidence="3">
    <location>
        <begin position="1"/>
        <end position="25"/>
    </location>
</feature>
<dbReference type="PROSITE" id="PS51257">
    <property type="entry name" value="PROKAR_LIPOPROTEIN"/>
    <property type="match status" value="1"/>
</dbReference>
<dbReference type="SUPFAM" id="SSF49452">
    <property type="entry name" value="Starch-binding domain-like"/>
    <property type="match status" value="1"/>
</dbReference>
<reference evidence="5" key="1">
    <citation type="submission" date="2020-02" db="EMBL/GenBank/DDBJ databases">
        <authorList>
            <person name="Meier V. D."/>
        </authorList>
    </citation>
    <scope>NUCLEOTIDE SEQUENCE</scope>
    <source>
        <strain evidence="5">AVDCRST_MAG11</strain>
    </source>
</reference>